<keyword evidence="5 6" id="KW-0539">Nucleus</keyword>
<dbReference type="InterPro" id="IPR007018">
    <property type="entry name" value="Mediator_Med6"/>
</dbReference>
<evidence type="ECO:0000313" key="9">
    <source>
        <dbReference type="Proteomes" id="UP000192578"/>
    </source>
</evidence>
<gene>
    <name evidence="6" type="primary">MED6</name>
    <name evidence="8" type="ORF">BV898_05786</name>
</gene>
<evidence type="ECO:0000256" key="5">
    <source>
        <dbReference type="ARBA" id="ARBA00023242"/>
    </source>
</evidence>
<organism evidence="8 9">
    <name type="scientific">Hypsibius exemplaris</name>
    <name type="common">Freshwater tardigrade</name>
    <dbReference type="NCBI Taxonomy" id="2072580"/>
    <lineage>
        <taxon>Eukaryota</taxon>
        <taxon>Metazoa</taxon>
        <taxon>Ecdysozoa</taxon>
        <taxon>Tardigrada</taxon>
        <taxon>Eutardigrada</taxon>
        <taxon>Parachela</taxon>
        <taxon>Hypsibioidea</taxon>
        <taxon>Hypsibiidae</taxon>
        <taxon>Hypsibius</taxon>
    </lineage>
</organism>
<keyword evidence="6" id="KW-0010">Activator</keyword>
<evidence type="ECO:0000256" key="2">
    <source>
        <dbReference type="ARBA" id="ARBA00007526"/>
    </source>
</evidence>
<comment type="subunit">
    <text evidence="6">Component of the Mediator complex.</text>
</comment>
<dbReference type="Pfam" id="PF04934">
    <property type="entry name" value="Med6"/>
    <property type="match status" value="1"/>
</dbReference>
<proteinExistence type="inferred from homology"/>
<dbReference type="PANTHER" id="PTHR13104">
    <property type="entry name" value="MED-6-RELATED"/>
    <property type="match status" value="1"/>
</dbReference>
<evidence type="ECO:0000256" key="1">
    <source>
        <dbReference type="ARBA" id="ARBA00004123"/>
    </source>
</evidence>
<keyword evidence="3 6" id="KW-0805">Transcription regulation</keyword>
<dbReference type="OrthoDB" id="344220at2759"/>
<comment type="caution">
    <text evidence="8">The sequence shown here is derived from an EMBL/GenBank/DDBJ whole genome shotgun (WGS) entry which is preliminary data.</text>
</comment>
<comment type="similarity">
    <text evidence="2 6">Belongs to the Mediator complex subunit 6 family.</text>
</comment>
<keyword evidence="9" id="KW-1185">Reference proteome</keyword>
<dbReference type="Proteomes" id="UP000192578">
    <property type="component" value="Unassembled WGS sequence"/>
</dbReference>
<accession>A0A1W0WYE6</accession>
<dbReference type="Gene3D" id="3.10.450.580">
    <property type="entry name" value="Mediator complex, subunit Med6"/>
    <property type="match status" value="1"/>
</dbReference>
<evidence type="ECO:0000313" key="8">
    <source>
        <dbReference type="EMBL" id="OQV20230.1"/>
    </source>
</evidence>
<evidence type="ECO:0000256" key="6">
    <source>
        <dbReference type="RuleBase" id="RU364143"/>
    </source>
</evidence>
<dbReference type="GO" id="GO:0003712">
    <property type="term" value="F:transcription coregulator activity"/>
    <property type="evidence" value="ECO:0007669"/>
    <property type="project" value="InterPro"/>
</dbReference>
<dbReference type="GO" id="GO:0016592">
    <property type="term" value="C:mediator complex"/>
    <property type="evidence" value="ECO:0007669"/>
    <property type="project" value="InterPro"/>
</dbReference>
<dbReference type="GO" id="GO:0006357">
    <property type="term" value="P:regulation of transcription by RNA polymerase II"/>
    <property type="evidence" value="ECO:0007669"/>
    <property type="project" value="InterPro"/>
</dbReference>
<evidence type="ECO:0000256" key="7">
    <source>
        <dbReference type="SAM" id="MobiDB-lite"/>
    </source>
</evidence>
<keyword evidence="4 6" id="KW-0804">Transcription</keyword>
<feature type="region of interest" description="Disordered" evidence="7">
    <location>
        <begin position="234"/>
        <end position="267"/>
    </location>
</feature>
<sequence>MNASKQNNVSSAVSLNPKDTDLLLSWSDAIWVPHLTSANVMEYFAQPSNPFYDPQCNNEIIRMQRQSLDQLKWGFFFCFFFRCFPPHLLQVNLHSFYRNMVGIEYELAHAQDPILYIIKRQQRISPTDGTRPLVRHQFPAPQYLALPLHRPAELNSFVRFHPANGYHWGIKPPTGSNISFVPMDATRKEPEEAGTQFQRKNVDGILAPLTQRFPSSRCRRRSIRLDLAVRWRPSSSRQPTCQHRRRVRNRPSETTVAPLPAGSDRAQNHQLFNAVKNSR</sequence>
<protein>
    <recommendedName>
        <fullName evidence="6">Mediator of RNA polymerase II transcription subunit 6</fullName>
    </recommendedName>
    <alternativeName>
        <fullName evidence="6">Mediator complex subunit 6</fullName>
    </alternativeName>
</protein>
<reference evidence="9" key="1">
    <citation type="submission" date="2017-01" db="EMBL/GenBank/DDBJ databases">
        <title>Comparative genomics of anhydrobiosis in the tardigrade Hypsibius dujardini.</title>
        <authorList>
            <person name="Yoshida Y."/>
            <person name="Koutsovoulos G."/>
            <person name="Laetsch D."/>
            <person name="Stevens L."/>
            <person name="Kumar S."/>
            <person name="Horikawa D."/>
            <person name="Ishino K."/>
            <person name="Komine S."/>
            <person name="Tomita M."/>
            <person name="Blaxter M."/>
            <person name="Arakawa K."/>
        </authorList>
    </citation>
    <scope>NUCLEOTIDE SEQUENCE [LARGE SCALE GENOMIC DNA]</scope>
    <source>
        <strain evidence="9">Z151</strain>
    </source>
</reference>
<name>A0A1W0WYE6_HYPEX</name>
<dbReference type="InterPro" id="IPR038566">
    <property type="entry name" value="Mediator_Med6_sf"/>
</dbReference>
<comment type="function">
    <text evidence="6">Component of the Mediator complex, a coactivator involved in the regulated transcription of nearly all RNA polymerase II-dependent genes. Mediator functions as a bridge to convey information from gene-specific regulatory proteins to the basal RNA polymerase II transcription machinery. Mediator is recruited to promoters by direct interactions with regulatory proteins and serves as a scaffold for the assembly of a functional preinitiation complex with RNA polymerase II and the general transcription factors.</text>
</comment>
<evidence type="ECO:0000256" key="3">
    <source>
        <dbReference type="ARBA" id="ARBA00023015"/>
    </source>
</evidence>
<comment type="subcellular location">
    <subcellularLocation>
        <location evidence="1 6">Nucleus</location>
    </subcellularLocation>
</comment>
<dbReference type="AlphaFoldDB" id="A0A1W0WYE6"/>
<dbReference type="EMBL" id="MTYJ01000032">
    <property type="protein sequence ID" value="OQV20230.1"/>
    <property type="molecule type" value="Genomic_DNA"/>
</dbReference>
<evidence type="ECO:0000256" key="4">
    <source>
        <dbReference type="ARBA" id="ARBA00023163"/>
    </source>
</evidence>